<evidence type="ECO:0000259" key="5">
    <source>
        <dbReference type="PROSITE" id="PS51635"/>
    </source>
</evidence>
<dbReference type="OrthoDB" id="5290098at2"/>
<evidence type="ECO:0000256" key="1">
    <source>
        <dbReference type="ARBA" id="ARBA00022801"/>
    </source>
</evidence>
<dbReference type="SUPFAM" id="SSF52151">
    <property type="entry name" value="FabD/lysophospholipase-like"/>
    <property type="match status" value="1"/>
</dbReference>
<dbReference type="PANTHER" id="PTHR14226">
    <property type="entry name" value="NEUROPATHY TARGET ESTERASE/SWISS CHEESE D.MELANOGASTER"/>
    <property type="match status" value="1"/>
</dbReference>
<evidence type="ECO:0000256" key="2">
    <source>
        <dbReference type="ARBA" id="ARBA00022963"/>
    </source>
</evidence>
<feature type="active site" description="Nucleophile" evidence="4">
    <location>
        <position position="47"/>
    </location>
</feature>
<dbReference type="EMBL" id="FNAK01000007">
    <property type="protein sequence ID" value="SDE53671.1"/>
    <property type="molecule type" value="Genomic_DNA"/>
</dbReference>
<dbReference type="GO" id="GO:0016042">
    <property type="term" value="P:lipid catabolic process"/>
    <property type="evidence" value="ECO:0007669"/>
    <property type="project" value="UniProtKB-UniRule"/>
</dbReference>
<feature type="short sequence motif" description="GXSXG" evidence="4">
    <location>
        <begin position="45"/>
        <end position="49"/>
    </location>
</feature>
<accession>A0A1G7DQ90</accession>
<dbReference type="RefSeq" id="WP_068304735.1">
    <property type="nucleotide sequence ID" value="NZ_DAIOMO010000006.1"/>
</dbReference>
<organism evidence="6 7">
    <name type="scientific">Kordiimonas lacus</name>
    <dbReference type="NCBI Taxonomy" id="637679"/>
    <lineage>
        <taxon>Bacteria</taxon>
        <taxon>Pseudomonadati</taxon>
        <taxon>Pseudomonadota</taxon>
        <taxon>Alphaproteobacteria</taxon>
        <taxon>Kordiimonadales</taxon>
        <taxon>Kordiimonadaceae</taxon>
        <taxon>Kordiimonas</taxon>
    </lineage>
</organism>
<evidence type="ECO:0000313" key="6">
    <source>
        <dbReference type="EMBL" id="SDE53671.1"/>
    </source>
</evidence>
<dbReference type="STRING" id="637679.GCA_001550055_02100"/>
<comment type="caution">
    <text evidence="4">Lacks conserved residue(s) required for the propagation of feature annotation.</text>
</comment>
<keyword evidence="3 4" id="KW-0443">Lipid metabolism</keyword>
<dbReference type="InterPro" id="IPR050301">
    <property type="entry name" value="NTE"/>
</dbReference>
<dbReference type="InterPro" id="IPR016035">
    <property type="entry name" value="Acyl_Trfase/lysoPLipase"/>
</dbReference>
<evidence type="ECO:0000256" key="4">
    <source>
        <dbReference type="PROSITE-ProRule" id="PRU01161"/>
    </source>
</evidence>
<dbReference type="AlphaFoldDB" id="A0A1G7DQ90"/>
<dbReference type="InterPro" id="IPR002641">
    <property type="entry name" value="PNPLA_dom"/>
</dbReference>
<dbReference type="GO" id="GO:0016787">
    <property type="term" value="F:hydrolase activity"/>
    <property type="evidence" value="ECO:0007669"/>
    <property type="project" value="UniProtKB-UniRule"/>
</dbReference>
<protein>
    <submittedName>
        <fullName evidence="6">NTE family protein</fullName>
    </submittedName>
</protein>
<keyword evidence="2 4" id="KW-0442">Lipid degradation</keyword>
<evidence type="ECO:0000256" key="3">
    <source>
        <dbReference type="ARBA" id="ARBA00023098"/>
    </source>
</evidence>
<evidence type="ECO:0000313" key="7">
    <source>
        <dbReference type="Proteomes" id="UP000183685"/>
    </source>
</evidence>
<dbReference type="Pfam" id="PF01734">
    <property type="entry name" value="Patatin"/>
    <property type="match status" value="1"/>
</dbReference>
<feature type="domain" description="PNPLA" evidence="5">
    <location>
        <begin position="8"/>
        <end position="203"/>
    </location>
</feature>
<feature type="active site" description="Proton acceptor" evidence="4">
    <location>
        <position position="190"/>
    </location>
</feature>
<keyword evidence="7" id="KW-1185">Reference proteome</keyword>
<reference evidence="6 7" key="1">
    <citation type="submission" date="2016-10" db="EMBL/GenBank/DDBJ databases">
        <authorList>
            <person name="de Groot N.N."/>
        </authorList>
    </citation>
    <scope>NUCLEOTIDE SEQUENCE [LARGE SCALE GENOMIC DNA]</scope>
    <source>
        <strain evidence="6 7">CGMCC 1.9109</strain>
    </source>
</reference>
<keyword evidence="1 4" id="KW-0378">Hydrolase</keyword>
<dbReference type="Gene3D" id="3.40.1090.10">
    <property type="entry name" value="Cytosolic phospholipase A2 catalytic domain"/>
    <property type="match status" value="1"/>
</dbReference>
<name>A0A1G7DQ90_9PROT</name>
<sequence>MASFKRALVLSGGNVKGAYQAGAIKAVLNHTFADGSMFTPEAIYGVSVGSMNGGFLADRAGAAVLAGKQPDWPEIGNEIEAFWRDNITSFGSIGKKRGTLELVGDVLFGKFDGLTTMDGAADLARANIRPDNLRASPAYYACGVTNMATGDFFEASVETFGDDILDYVIASTREPVTMPLMWINDMPMADGGIRNIAPLKPAIKRGADQMAIIAMKPEQMTPDYARKNFRNILKLLKRTIGTLTSEVMNNDLNEVRKINHACKIGGQEIASGKRIIEFVEIRPEDRLPIDVTDFDSGDIQALIKMGEEEAKKQLAKGWLTGED</sequence>
<gene>
    <name evidence="6" type="ORF">SAMN04488071_3207</name>
</gene>
<dbReference type="PANTHER" id="PTHR14226:SF57">
    <property type="entry name" value="BLR7027 PROTEIN"/>
    <property type="match status" value="1"/>
</dbReference>
<proteinExistence type="predicted"/>
<dbReference type="Proteomes" id="UP000183685">
    <property type="component" value="Unassembled WGS sequence"/>
</dbReference>
<dbReference type="PROSITE" id="PS51635">
    <property type="entry name" value="PNPLA"/>
    <property type="match status" value="1"/>
</dbReference>
<feature type="short sequence motif" description="DGA/G" evidence="4">
    <location>
        <begin position="190"/>
        <end position="192"/>
    </location>
</feature>